<keyword evidence="2" id="KW-0472">Membrane</keyword>
<feature type="domain" description="LytR/CpsA/Psr regulator C-terminal" evidence="3">
    <location>
        <begin position="76"/>
        <end position="161"/>
    </location>
</feature>
<dbReference type="RefSeq" id="WP_086992583.1">
    <property type="nucleotide sequence ID" value="NZ_FUHU01000043.1"/>
</dbReference>
<organism evidence="4 5">
    <name type="scientific">Agrococcus casei LMG 22410</name>
    <dbReference type="NCBI Taxonomy" id="1255656"/>
    <lineage>
        <taxon>Bacteria</taxon>
        <taxon>Bacillati</taxon>
        <taxon>Actinomycetota</taxon>
        <taxon>Actinomycetes</taxon>
        <taxon>Micrococcales</taxon>
        <taxon>Microbacteriaceae</taxon>
        <taxon>Agrococcus</taxon>
    </lineage>
</organism>
<name>A0A1R4GCM9_9MICO</name>
<keyword evidence="2" id="KW-0812">Transmembrane</keyword>
<evidence type="ECO:0000259" key="3">
    <source>
        <dbReference type="Pfam" id="PF13399"/>
    </source>
</evidence>
<protein>
    <recommendedName>
        <fullName evidence="3">LytR/CpsA/Psr regulator C-terminal domain-containing protein</fullName>
    </recommendedName>
</protein>
<gene>
    <name evidence="4" type="ORF">CZ674_10920</name>
</gene>
<evidence type="ECO:0000256" key="1">
    <source>
        <dbReference type="SAM" id="MobiDB-lite"/>
    </source>
</evidence>
<dbReference type="Gene3D" id="3.30.70.2390">
    <property type="match status" value="1"/>
</dbReference>
<dbReference type="OrthoDB" id="5125199at2"/>
<evidence type="ECO:0000313" key="5">
    <source>
        <dbReference type="Proteomes" id="UP000195787"/>
    </source>
</evidence>
<accession>A0A1R4GCM9</accession>
<evidence type="ECO:0000313" key="4">
    <source>
        <dbReference type="EMBL" id="SJM65954.1"/>
    </source>
</evidence>
<sequence length="167" mass="17304">MNDSYRKGDRVGAHRGWPAMGMPLWAKWLIALGLVIILTIVGVLLVQSMRADMITSNPTSSEGETPTDPSSVPEDTSVAVLDASSTEGRADSVMEQLSAAGWASGITGGASAPYDETTVFYQAPEYKAAARAVADELGVSAISETSVDLSGSPVTVIVGTDADELGL</sequence>
<feature type="region of interest" description="Disordered" evidence="1">
    <location>
        <begin position="56"/>
        <end position="78"/>
    </location>
</feature>
<keyword evidence="5" id="KW-1185">Reference proteome</keyword>
<evidence type="ECO:0000256" key="2">
    <source>
        <dbReference type="SAM" id="Phobius"/>
    </source>
</evidence>
<dbReference type="InterPro" id="IPR027381">
    <property type="entry name" value="LytR/CpsA/Psr_C"/>
</dbReference>
<dbReference type="Pfam" id="PF13399">
    <property type="entry name" value="LytR_C"/>
    <property type="match status" value="1"/>
</dbReference>
<dbReference type="AlphaFoldDB" id="A0A1R4GCM9"/>
<reference evidence="4 5" key="1">
    <citation type="submission" date="2017-02" db="EMBL/GenBank/DDBJ databases">
        <authorList>
            <person name="Peterson S.W."/>
        </authorList>
    </citation>
    <scope>NUCLEOTIDE SEQUENCE [LARGE SCALE GENOMIC DNA]</scope>
    <source>
        <strain evidence="4 5">LMG 22410</strain>
    </source>
</reference>
<dbReference type="EMBL" id="FUHU01000043">
    <property type="protein sequence ID" value="SJM65954.1"/>
    <property type="molecule type" value="Genomic_DNA"/>
</dbReference>
<keyword evidence="2" id="KW-1133">Transmembrane helix</keyword>
<dbReference type="GeneID" id="303173722"/>
<dbReference type="Proteomes" id="UP000195787">
    <property type="component" value="Unassembled WGS sequence"/>
</dbReference>
<feature type="compositionally biased region" description="Polar residues" evidence="1">
    <location>
        <begin position="56"/>
        <end position="74"/>
    </location>
</feature>
<proteinExistence type="predicted"/>
<feature type="transmembrane region" description="Helical" evidence="2">
    <location>
        <begin position="25"/>
        <end position="46"/>
    </location>
</feature>